<evidence type="ECO:0000313" key="2">
    <source>
        <dbReference type="EMBL" id="CAD7458454.1"/>
    </source>
</evidence>
<feature type="signal peptide" evidence="1">
    <location>
        <begin position="1"/>
        <end position="26"/>
    </location>
</feature>
<name>A0A7R9IHG7_9NEOP</name>
<dbReference type="SUPFAM" id="SSF100910">
    <property type="entry name" value="Chemosensory protein Csp2"/>
    <property type="match status" value="2"/>
</dbReference>
<reference evidence="2" key="1">
    <citation type="submission" date="2020-11" db="EMBL/GenBank/DDBJ databases">
        <authorList>
            <person name="Tran Van P."/>
        </authorList>
    </citation>
    <scope>NUCLEOTIDE SEQUENCE</scope>
</reference>
<dbReference type="EMBL" id="OE002285">
    <property type="protein sequence ID" value="CAD7458454.1"/>
    <property type="molecule type" value="Genomic_DNA"/>
</dbReference>
<protein>
    <submittedName>
        <fullName evidence="2">Uncharacterized protein</fullName>
    </submittedName>
</protein>
<dbReference type="InterPro" id="IPR005055">
    <property type="entry name" value="A10/PebIII"/>
</dbReference>
<sequence>MKSVCNTAMALVAVVVVLVVVTLTEAKEERYTSRYDNVDVERILQSARLLDNYMKCLLEKGPCTPDGKEMKSLIQWLHCLGRHSRNILDDDDRDIEVRTSVGYTEDCFSKIVFHSFSLSLSPRKFGGDAENINIKISLVLEKTDISKFFRKTCPVASAIYGFRDPSVLVGLEGYFDLLPDALKTDCEKCTEKQRTTSQKVMKHLMKTRPDDWAKLTKKYDPEGLYRSRYSALIVEHMSGRA</sequence>
<organism evidence="2">
    <name type="scientific">Timema tahoe</name>
    <dbReference type="NCBI Taxonomy" id="61484"/>
    <lineage>
        <taxon>Eukaryota</taxon>
        <taxon>Metazoa</taxon>
        <taxon>Ecdysozoa</taxon>
        <taxon>Arthropoda</taxon>
        <taxon>Hexapoda</taxon>
        <taxon>Insecta</taxon>
        <taxon>Pterygota</taxon>
        <taxon>Neoptera</taxon>
        <taxon>Polyneoptera</taxon>
        <taxon>Phasmatodea</taxon>
        <taxon>Timematodea</taxon>
        <taxon>Timematoidea</taxon>
        <taxon>Timematidae</taxon>
        <taxon>Timema</taxon>
    </lineage>
</organism>
<keyword evidence="1" id="KW-0732">Signal</keyword>
<dbReference type="InterPro" id="IPR036682">
    <property type="entry name" value="OS_D_A10/PebIII_sf"/>
</dbReference>
<accession>A0A7R9IHG7</accession>
<dbReference type="Gene3D" id="1.10.2080.10">
    <property type="entry name" value="Insect odorant-binding protein A10/Ejaculatory bulb-specific protein 3"/>
    <property type="match status" value="2"/>
</dbReference>
<gene>
    <name evidence="2" type="ORF">TTEB3V08_LOCUS6433</name>
</gene>
<dbReference type="PANTHER" id="PTHR11257">
    <property type="entry name" value="CHEMOSENSORY PROTEIN-RELATED"/>
    <property type="match status" value="1"/>
</dbReference>
<dbReference type="PANTHER" id="PTHR11257:SF13">
    <property type="entry name" value="GEO07322P1"/>
    <property type="match status" value="1"/>
</dbReference>
<evidence type="ECO:0000256" key="1">
    <source>
        <dbReference type="SAM" id="SignalP"/>
    </source>
</evidence>
<feature type="chain" id="PRO_5031057719" evidence="1">
    <location>
        <begin position="27"/>
        <end position="241"/>
    </location>
</feature>
<proteinExistence type="predicted"/>
<dbReference type="Pfam" id="PF03392">
    <property type="entry name" value="OS-D"/>
    <property type="match status" value="2"/>
</dbReference>
<dbReference type="AlphaFoldDB" id="A0A7R9IHG7"/>